<comment type="caution">
    <text evidence="2">The sequence shown here is derived from an EMBL/GenBank/DDBJ whole genome shotgun (WGS) entry which is preliminary data.</text>
</comment>
<organism evidence="2 3">
    <name type="scientific">Thalassotalea eurytherma</name>
    <dbReference type="NCBI Taxonomy" id="1144278"/>
    <lineage>
        <taxon>Bacteria</taxon>
        <taxon>Pseudomonadati</taxon>
        <taxon>Pseudomonadota</taxon>
        <taxon>Gammaproteobacteria</taxon>
        <taxon>Alteromonadales</taxon>
        <taxon>Colwelliaceae</taxon>
        <taxon>Thalassotalea</taxon>
    </lineage>
</organism>
<gene>
    <name evidence="2" type="primary">cutA</name>
    <name evidence="2" type="ORF">theurythT_23370</name>
</gene>
<dbReference type="InterPro" id="IPR004323">
    <property type="entry name" value="Ion_tolerance_CutA"/>
</dbReference>
<dbReference type="RefSeq" id="WP_284208274.1">
    <property type="nucleotide sequence ID" value="NZ_BSSU01000011.1"/>
</dbReference>
<evidence type="ECO:0000256" key="1">
    <source>
        <dbReference type="ARBA" id="ARBA00010169"/>
    </source>
</evidence>
<dbReference type="PANTHER" id="PTHR23419:SF8">
    <property type="entry name" value="FI09726P"/>
    <property type="match status" value="1"/>
</dbReference>
<dbReference type="EMBL" id="BSSU01000011">
    <property type="protein sequence ID" value="GLX82885.1"/>
    <property type="molecule type" value="Genomic_DNA"/>
</dbReference>
<dbReference type="InterPro" id="IPR011322">
    <property type="entry name" value="N-reg_PII-like_a/b"/>
</dbReference>
<dbReference type="Gene3D" id="3.30.70.120">
    <property type="match status" value="1"/>
</dbReference>
<dbReference type="Proteomes" id="UP001157133">
    <property type="component" value="Unassembled WGS sequence"/>
</dbReference>
<keyword evidence="3" id="KW-1185">Reference proteome</keyword>
<dbReference type="PANTHER" id="PTHR23419">
    <property type="entry name" value="DIVALENT CATION TOLERANCE CUTA-RELATED"/>
    <property type="match status" value="1"/>
</dbReference>
<evidence type="ECO:0000313" key="3">
    <source>
        <dbReference type="Proteomes" id="UP001157133"/>
    </source>
</evidence>
<comment type="similarity">
    <text evidence="1">Belongs to the CutA family.</text>
</comment>
<proteinExistence type="inferred from homology"/>
<protein>
    <submittedName>
        <fullName evidence="2">Divalent-cation tolerance protein CutA</fullName>
    </submittedName>
</protein>
<evidence type="ECO:0000313" key="2">
    <source>
        <dbReference type="EMBL" id="GLX82885.1"/>
    </source>
</evidence>
<dbReference type="InterPro" id="IPR015867">
    <property type="entry name" value="N-reg_PII/ATP_PRibTrfase_C"/>
</dbReference>
<accession>A0ABQ6H7Z6</accession>
<name>A0ABQ6H7Z6_9GAMM</name>
<dbReference type="SUPFAM" id="SSF54913">
    <property type="entry name" value="GlnB-like"/>
    <property type="match status" value="1"/>
</dbReference>
<dbReference type="Pfam" id="PF03091">
    <property type="entry name" value="CutA1"/>
    <property type="match status" value="1"/>
</dbReference>
<reference evidence="2 3" key="1">
    <citation type="submission" date="2023-03" db="EMBL/GenBank/DDBJ databases">
        <title>Draft genome sequence of Thalassotalea eurytherma JCM 18482T.</title>
        <authorList>
            <person name="Sawabe T."/>
        </authorList>
    </citation>
    <scope>NUCLEOTIDE SEQUENCE [LARGE SCALE GENOMIC DNA]</scope>
    <source>
        <strain evidence="2 3">JCM 18482</strain>
    </source>
</reference>
<sequence length="103" mass="11505">MYQIVLCSCPTHEDAKAIAHHLVAKKLTACVNIIPQITSVYAWQGEVHEACEHQLLIKTLASQVEELTQAIEKLHPYDVPEIIAINIDGGNQAYLNWISESLK</sequence>